<proteinExistence type="inferred from homology"/>
<dbReference type="CDD" id="cd01146">
    <property type="entry name" value="FhuD"/>
    <property type="match status" value="1"/>
</dbReference>
<evidence type="ECO:0000256" key="1">
    <source>
        <dbReference type="ARBA" id="ARBA00004196"/>
    </source>
</evidence>
<dbReference type="Gene3D" id="3.40.50.1980">
    <property type="entry name" value="Nitrogenase molybdenum iron protein domain"/>
    <property type="match status" value="2"/>
</dbReference>
<accession>A0A917LE21</accession>
<evidence type="ECO:0000256" key="5">
    <source>
        <dbReference type="SAM" id="SignalP"/>
    </source>
</evidence>
<dbReference type="InterPro" id="IPR002491">
    <property type="entry name" value="ABC_transptr_periplasmic_BD"/>
</dbReference>
<comment type="caution">
    <text evidence="7">The sequence shown here is derived from an EMBL/GenBank/DDBJ whole genome shotgun (WGS) entry which is preliminary data.</text>
</comment>
<protein>
    <submittedName>
        <fullName evidence="7">ABC transporter substrate-binding protein</fullName>
    </submittedName>
</protein>
<feature type="domain" description="Fe/B12 periplasmic-binding" evidence="6">
    <location>
        <begin position="71"/>
        <end position="339"/>
    </location>
</feature>
<comment type="subcellular location">
    <subcellularLocation>
        <location evidence="1">Cell envelope</location>
    </subcellularLocation>
</comment>
<keyword evidence="3" id="KW-0813">Transport</keyword>
<evidence type="ECO:0000259" key="6">
    <source>
        <dbReference type="PROSITE" id="PS50983"/>
    </source>
</evidence>
<gene>
    <name evidence="7" type="ORF">GCM10007304_31100</name>
</gene>
<dbReference type="RefSeq" id="WP_188545742.1">
    <property type="nucleotide sequence ID" value="NZ_BMCU01000003.1"/>
</dbReference>
<dbReference type="EMBL" id="BMCU01000003">
    <property type="protein sequence ID" value="GGG14845.1"/>
    <property type="molecule type" value="Genomic_DNA"/>
</dbReference>
<dbReference type="GO" id="GO:0030288">
    <property type="term" value="C:outer membrane-bounded periplasmic space"/>
    <property type="evidence" value="ECO:0007669"/>
    <property type="project" value="TreeGrafter"/>
</dbReference>
<dbReference type="AlphaFoldDB" id="A0A917LE21"/>
<reference evidence="7" key="2">
    <citation type="submission" date="2020-09" db="EMBL/GenBank/DDBJ databases">
        <authorList>
            <person name="Sun Q."/>
            <person name="Sedlacek I."/>
        </authorList>
    </citation>
    <scope>NUCLEOTIDE SEQUENCE</scope>
    <source>
        <strain evidence="7">CCM 7905</strain>
    </source>
</reference>
<dbReference type="PANTHER" id="PTHR30532:SF24">
    <property type="entry name" value="FERRIC ENTEROBACTIN-BINDING PERIPLASMIC PROTEIN FEPB"/>
    <property type="match status" value="1"/>
</dbReference>
<feature type="chain" id="PRO_5037778009" evidence="5">
    <location>
        <begin position="32"/>
        <end position="341"/>
    </location>
</feature>
<keyword evidence="8" id="KW-1185">Reference proteome</keyword>
<evidence type="ECO:0000313" key="7">
    <source>
        <dbReference type="EMBL" id="GGG14845.1"/>
    </source>
</evidence>
<dbReference type="Pfam" id="PF01497">
    <property type="entry name" value="Peripla_BP_2"/>
    <property type="match status" value="1"/>
</dbReference>
<dbReference type="SUPFAM" id="SSF53807">
    <property type="entry name" value="Helical backbone' metal receptor"/>
    <property type="match status" value="1"/>
</dbReference>
<dbReference type="GO" id="GO:1901678">
    <property type="term" value="P:iron coordination entity transport"/>
    <property type="evidence" value="ECO:0007669"/>
    <property type="project" value="UniProtKB-ARBA"/>
</dbReference>
<dbReference type="Proteomes" id="UP000654257">
    <property type="component" value="Unassembled WGS sequence"/>
</dbReference>
<sequence length="341" mass="35073">MRSVFLRPAIGAVALILTAAALGGCSSTDDAADVDATGVDATATATSASDQFPVTIGGLFGDVTVDTQPERVVALGWGDAETALALGVQPIGASDWLDFGGNGVGPWADSLYQSPPKLIATNEPSIEEVAALEPDLILDTRASGDRSRYDALSGLGVPVVSVPSDGANYVTTWQQQLDIVGKALGLSDKAADLKSQLQSQFDAVRSDNPQFTGKTVAVGAKFGGTYGAYVTGDGRVDLMTALGFVNKPELDALATGSFYVPISNEQVVAFDADLTVMFPIGAPASSITEDPVYAAVPSVRAGHDVVFDDTTLANAFSSGTTLGLSYALDTAVPRFAEALAR</sequence>
<organism evidence="7 8">
    <name type="scientific">Rhodococcoides trifolii</name>
    <dbReference type="NCBI Taxonomy" id="908250"/>
    <lineage>
        <taxon>Bacteria</taxon>
        <taxon>Bacillati</taxon>
        <taxon>Actinomycetota</taxon>
        <taxon>Actinomycetes</taxon>
        <taxon>Mycobacteriales</taxon>
        <taxon>Nocardiaceae</taxon>
        <taxon>Rhodococcoides</taxon>
    </lineage>
</organism>
<keyword evidence="4 5" id="KW-0732">Signal</keyword>
<dbReference type="InterPro" id="IPR051313">
    <property type="entry name" value="Bact_iron-sidero_bind"/>
</dbReference>
<evidence type="ECO:0000256" key="2">
    <source>
        <dbReference type="ARBA" id="ARBA00008814"/>
    </source>
</evidence>
<comment type="similarity">
    <text evidence="2">Belongs to the bacterial solute-binding protein 8 family.</text>
</comment>
<reference evidence="7" key="1">
    <citation type="journal article" date="2014" name="Int. J. Syst. Evol. Microbiol.">
        <title>Complete genome sequence of Corynebacterium casei LMG S-19264T (=DSM 44701T), isolated from a smear-ripened cheese.</title>
        <authorList>
            <consortium name="US DOE Joint Genome Institute (JGI-PGF)"/>
            <person name="Walter F."/>
            <person name="Albersmeier A."/>
            <person name="Kalinowski J."/>
            <person name="Ruckert C."/>
        </authorList>
    </citation>
    <scope>NUCLEOTIDE SEQUENCE</scope>
    <source>
        <strain evidence="7">CCM 7905</strain>
    </source>
</reference>
<evidence type="ECO:0000313" key="8">
    <source>
        <dbReference type="Proteomes" id="UP000654257"/>
    </source>
</evidence>
<feature type="signal peptide" evidence="5">
    <location>
        <begin position="1"/>
        <end position="31"/>
    </location>
</feature>
<evidence type="ECO:0000256" key="3">
    <source>
        <dbReference type="ARBA" id="ARBA00022448"/>
    </source>
</evidence>
<dbReference type="PROSITE" id="PS50983">
    <property type="entry name" value="FE_B12_PBP"/>
    <property type="match status" value="1"/>
</dbReference>
<dbReference type="PANTHER" id="PTHR30532">
    <property type="entry name" value="IRON III DICITRATE-BINDING PERIPLASMIC PROTEIN"/>
    <property type="match status" value="1"/>
</dbReference>
<dbReference type="PROSITE" id="PS51257">
    <property type="entry name" value="PROKAR_LIPOPROTEIN"/>
    <property type="match status" value="1"/>
</dbReference>
<evidence type="ECO:0000256" key="4">
    <source>
        <dbReference type="ARBA" id="ARBA00022729"/>
    </source>
</evidence>
<name>A0A917LE21_9NOCA</name>